<evidence type="ECO:0000256" key="5">
    <source>
        <dbReference type="SAM" id="SignalP"/>
    </source>
</evidence>
<dbReference type="Gene3D" id="3.40.30.10">
    <property type="entry name" value="Glutaredoxin"/>
    <property type="match status" value="1"/>
</dbReference>
<evidence type="ECO:0000256" key="2">
    <source>
        <dbReference type="ARBA" id="ARBA00023002"/>
    </source>
</evidence>
<keyword evidence="1" id="KW-0677">Repeat</keyword>
<keyword evidence="5" id="KW-0732">Signal</keyword>
<dbReference type="GO" id="GO:0016491">
    <property type="term" value="F:oxidoreductase activity"/>
    <property type="evidence" value="ECO:0007669"/>
    <property type="project" value="UniProtKB-KW"/>
</dbReference>
<dbReference type="InterPro" id="IPR036249">
    <property type="entry name" value="Thioredoxin-like_sf"/>
</dbReference>
<keyword evidence="3" id="KW-0520">NAD</keyword>
<comment type="similarity">
    <text evidence="4">Belongs to the nucleoredoxin family.</text>
</comment>
<accession>A0A1I7PHV2</accession>
<dbReference type="EMBL" id="CP016094">
    <property type="protein sequence ID" value="AOS43198.1"/>
    <property type="molecule type" value="Genomic_DNA"/>
</dbReference>
<keyword evidence="2" id="KW-0560">Oxidoreductase</keyword>
<reference evidence="7 8" key="1">
    <citation type="submission" date="2016-06" db="EMBL/GenBank/DDBJ databases">
        <title>Three novel species with peptidoglycan cell walls form the new genus Lacunisphaera gen. nov. in the family Opitutaceae of the verrucomicrobial subdivision 4.</title>
        <authorList>
            <person name="Rast P."/>
            <person name="Gloeckner I."/>
            <person name="Jogler M."/>
            <person name="Boedeker C."/>
            <person name="Jeske O."/>
            <person name="Wiegand S."/>
            <person name="Reinhardt R."/>
            <person name="Schumann P."/>
            <person name="Rohde M."/>
            <person name="Spring S."/>
            <person name="Gloeckner F.O."/>
            <person name="Jogler C."/>
        </authorList>
    </citation>
    <scope>NUCLEOTIDE SEQUENCE [LARGE SCALE GENOMIC DNA]</scope>
    <source>
        <strain evidence="7 8">IG16b</strain>
    </source>
</reference>
<feature type="chain" id="PRO_5009304140" description="Thioredoxin domain-containing protein" evidence="5">
    <location>
        <begin position="17"/>
        <end position="347"/>
    </location>
</feature>
<evidence type="ECO:0000313" key="7">
    <source>
        <dbReference type="EMBL" id="AOS43198.1"/>
    </source>
</evidence>
<dbReference type="SUPFAM" id="SSF52833">
    <property type="entry name" value="Thioredoxin-like"/>
    <property type="match status" value="1"/>
</dbReference>
<dbReference type="Proteomes" id="UP000095228">
    <property type="component" value="Chromosome"/>
</dbReference>
<sequence length="347" mass="38483">MWSMMVGLLLVGAAQADTFTTLQGASFEGKVKDLYGDTVLFGIKDSTRGIPLEELDDASLRKIALFLQDVAAVPPRWSQSTSPVAKAVARKLVVLREGKWAAFNPGERPEPEFYVLYYGAYWCGPCRRFSPTLVKAYHQLKAEAGDRFEVIFISSDQDDRGQITYAKEVGMPWPVVRFPDAQRIRVFEQWRARGIPSIVVVNREGDALFHSYRGEEYLGPDEPLQRFTHLLRASGGPGADAPRPGRHRLAIAQYLLNHPGTSPAPKPYLVGLDRNKLQTIPAGEIQLQLAVNARGQVEDLEFLTPLDAVHKDLVRRAIDTWLFLPAVTDGQPAPSKVVIPIVFAPAA</sequence>
<dbReference type="Gene3D" id="3.30.1150.10">
    <property type="match status" value="1"/>
</dbReference>
<keyword evidence="8" id="KW-1185">Reference proteome</keyword>
<dbReference type="PROSITE" id="PS51352">
    <property type="entry name" value="THIOREDOXIN_2"/>
    <property type="match status" value="1"/>
</dbReference>
<dbReference type="InterPro" id="IPR052259">
    <property type="entry name" value="Nucleoredoxin-like"/>
</dbReference>
<gene>
    <name evidence="7" type="ORF">Verru16b_00241</name>
</gene>
<evidence type="ECO:0000256" key="1">
    <source>
        <dbReference type="ARBA" id="ARBA00022737"/>
    </source>
</evidence>
<evidence type="ECO:0000313" key="8">
    <source>
        <dbReference type="Proteomes" id="UP000095228"/>
    </source>
</evidence>
<evidence type="ECO:0000256" key="4">
    <source>
        <dbReference type="ARBA" id="ARBA00025782"/>
    </source>
</evidence>
<evidence type="ECO:0000256" key="3">
    <source>
        <dbReference type="ARBA" id="ARBA00023027"/>
    </source>
</evidence>
<dbReference type="Pfam" id="PF13905">
    <property type="entry name" value="Thioredoxin_8"/>
    <property type="match status" value="1"/>
</dbReference>
<dbReference type="SUPFAM" id="SSF74653">
    <property type="entry name" value="TolA/TonB C-terminal domain"/>
    <property type="match status" value="1"/>
</dbReference>
<protein>
    <recommendedName>
        <fullName evidence="6">Thioredoxin domain-containing protein</fullName>
    </recommendedName>
</protein>
<dbReference type="InterPro" id="IPR013766">
    <property type="entry name" value="Thioredoxin_domain"/>
</dbReference>
<feature type="signal peptide" evidence="5">
    <location>
        <begin position="1"/>
        <end position="16"/>
    </location>
</feature>
<dbReference type="PANTHER" id="PTHR13871">
    <property type="entry name" value="THIOREDOXIN"/>
    <property type="match status" value="1"/>
</dbReference>
<dbReference type="PANTHER" id="PTHR13871:SF96">
    <property type="entry name" value="THIOREDOXIN DOMAIN-CONTAINING PROTEIN"/>
    <property type="match status" value="1"/>
</dbReference>
<organism evidence="7 8">
    <name type="scientific">Lacunisphaera limnophila</name>
    <dbReference type="NCBI Taxonomy" id="1838286"/>
    <lineage>
        <taxon>Bacteria</taxon>
        <taxon>Pseudomonadati</taxon>
        <taxon>Verrucomicrobiota</taxon>
        <taxon>Opitutia</taxon>
        <taxon>Opitutales</taxon>
        <taxon>Opitutaceae</taxon>
        <taxon>Lacunisphaera</taxon>
    </lineage>
</organism>
<dbReference type="KEGG" id="obg:Verru16b_00241"/>
<dbReference type="AlphaFoldDB" id="A0A1I7PHV2"/>
<evidence type="ECO:0000259" key="6">
    <source>
        <dbReference type="PROSITE" id="PS51352"/>
    </source>
</evidence>
<name>A0A1I7PHV2_9BACT</name>
<feature type="domain" description="Thioredoxin" evidence="6">
    <location>
        <begin position="81"/>
        <end position="232"/>
    </location>
</feature>
<proteinExistence type="inferred from homology"/>
<dbReference type="STRING" id="1838286.Verru16b_00241"/>
<dbReference type="InterPro" id="IPR012336">
    <property type="entry name" value="Thioredoxin-like_fold"/>
</dbReference>